<evidence type="ECO:0000256" key="1">
    <source>
        <dbReference type="ARBA" id="ARBA00011738"/>
    </source>
</evidence>
<dbReference type="GO" id="GO:0009820">
    <property type="term" value="P:alkaloid metabolic process"/>
    <property type="evidence" value="ECO:0007669"/>
    <property type="project" value="UniProtKB-KW"/>
</dbReference>
<dbReference type="InterPro" id="IPR029063">
    <property type="entry name" value="SAM-dependent_MTases_sf"/>
</dbReference>
<reference evidence="4 5" key="1">
    <citation type="submission" date="2024-11" db="EMBL/GenBank/DDBJ databases">
        <title>A near-complete genome assembly of Cinchona calisaya.</title>
        <authorList>
            <person name="Lian D.C."/>
            <person name="Zhao X.W."/>
            <person name="Wei L."/>
        </authorList>
    </citation>
    <scope>NUCLEOTIDE SEQUENCE [LARGE SCALE GENOMIC DNA]</scope>
    <source>
        <tissue evidence="4">Nenye</tissue>
    </source>
</reference>
<dbReference type="Proteomes" id="UP001630127">
    <property type="component" value="Unassembled WGS sequence"/>
</dbReference>
<dbReference type="Pfam" id="PF08241">
    <property type="entry name" value="Methyltransf_11"/>
    <property type="match status" value="1"/>
</dbReference>
<proteinExistence type="predicted"/>
<keyword evidence="5" id="KW-1185">Reference proteome</keyword>
<organism evidence="4 5">
    <name type="scientific">Cinchona calisaya</name>
    <dbReference type="NCBI Taxonomy" id="153742"/>
    <lineage>
        <taxon>Eukaryota</taxon>
        <taxon>Viridiplantae</taxon>
        <taxon>Streptophyta</taxon>
        <taxon>Embryophyta</taxon>
        <taxon>Tracheophyta</taxon>
        <taxon>Spermatophyta</taxon>
        <taxon>Magnoliopsida</taxon>
        <taxon>eudicotyledons</taxon>
        <taxon>Gunneridae</taxon>
        <taxon>Pentapetalae</taxon>
        <taxon>asterids</taxon>
        <taxon>lamiids</taxon>
        <taxon>Gentianales</taxon>
        <taxon>Rubiaceae</taxon>
        <taxon>Cinchonoideae</taxon>
        <taxon>Cinchoneae</taxon>
        <taxon>Cinchona</taxon>
    </lineage>
</organism>
<feature type="domain" description="Methyltransferase type 11" evidence="2">
    <location>
        <begin position="154"/>
        <end position="194"/>
    </location>
</feature>
<comment type="caution">
    <text evidence="4">The sequence shown here is derived from an EMBL/GenBank/DDBJ whole genome shotgun (WGS) entry which is preliminary data.</text>
</comment>
<protein>
    <recommendedName>
        <fullName evidence="6">Methyltransferase type 11 domain-containing protein</fullName>
    </recommendedName>
</protein>
<dbReference type="GO" id="GO:0005737">
    <property type="term" value="C:cytoplasm"/>
    <property type="evidence" value="ECO:0007669"/>
    <property type="project" value="UniProtKB-ARBA"/>
</dbReference>
<evidence type="ECO:0000313" key="4">
    <source>
        <dbReference type="EMBL" id="KAL3530581.1"/>
    </source>
</evidence>
<dbReference type="InterPro" id="IPR057192">
    <property type="entry name" value="DUF7870"/>
</dbReference>
<dbReference type="SUPFAM" id="SSF53335">
    <property type="entry name" value="S-adenosyl-L-methionine-dependent methyltransferases"/>
    <property type="match status" value="1"/>
</dbReference>
<evidence type="ECO:0000313" key="5">
    <source>
        <dbReference type="Proteomes" id="UP001630127"/>
    </source>
</evidence>
<feature type="domain" description="DUF7870" evidence="3">
    <location>
        <begin position="383"/>
        <end position="464"/>
    </location>
</feature>
<sequence length="467" mass="52017">MDLKVLKWQMLRGTFMRRMIVKAFALGSAMLVFSIIQMAHEAGKMEPILLNFDECPLNFGSKLNDNVSEFSNPLSVIGIYLFGGFRMLSKDGENLAKNVFKELMGKNLLDPNSKTLCVGEGSASAVLALRELGFPLAVGVSSHPSFSLLKRRFVCELDFEDNSFDFVFSRALDRVSVPALLVLEIERVLLPGGIGAMLVGARDFYSGSLIRSATPVSLYLKSSDIIHVCGVGSNALVIFKKRFENAALFELFQLPNECPAITNNKPFMKFIEPLVDEKSLHTTRDVSYLPKLLDISKRNRLIYVNVGAGDSTNFSTAELFRPYSSLRDRAFSVFLIDHNTSVLSSHVKNPGITFIYHPGLAEENAAPELNLDEYLSAPLDNEGFDFIHWFKETVEDDDFVVLRINTRIVKLNILGELFKTGAICLVDELFLHCSETSDCKGAICGDCMSLFKSLRNSGVFVHQWLGD</sequence>
<dbReference type="AlphaFoldDB" id="A0ABD3AFH7"/>
<accession>A0ABD3AFH7</accession>
<name>A0ABD3AFH7_9GENT</name>
<evidence type="ECO:0000259" key="2">
    <source>
        <dbReference type="Pfam" id="PF08241"/>
    </source>
</evidence>
<gene>
    <name evidence="4" type="ORF">ACH5RR_009903</name>
</gene>
<dbReference type="InterPro" id="IPR013216">
    <property type="entry name" value="Methyltransf_11"/>
</dbReference>
<dbReference type="EMBL" id="JBJUIK010000004">
    <property type="protein sequence ID" value="KAL3530581.1"/>
    <property type="molecule type" value="Genomic_DNA"/>
</dbReference>
<dbReference type="PANTHER" id="PTHR47291">
    <property type="entry name" value="PEPTIDE UPSTREAM PROTEIN"/>
    <property type="match status" value="1"/>
</dbReference>
<dbReference type="PANTHER" id="PTHR47291:SF1">
    <property type="entry name" value="PEPTIDE UPSTREAM PROTEIN"/>
    <property type="match status" value="1"/>
</dbReference>
<dbReference type="Pfam" id="PF25276">
    <property type="entry name" value="DUF7870"/>
    <property type="match status" value="1"/>
</dbReference>
<comment type="subunit">
    <text evidence="1">Homodimer.</text>
</comment>
<evidence type="ECO:0008006" key="6">
    <source>
        <dbReference type="Google" id="ProtNLM"/>
    </source>
</evidence>
<evidence type="ECO:0000259" key="3">
    <source>
        <dbReference type="Pfam" id="PF25276"/>
    </source>
</evidence>